<dbReference type="GO" id="GO:0062129">
    <property type="term" value="C:chitin-based extracellular matrix"/>
    <property type="evidence" value="ECO:0007669"/>
    <property type="project" value="TreeGrafter"/>
</dbReference>
<dbReference type="Proteomes" id="UP001142055">
    <property type="component" value="Chromosome 3"/>
</dbReference>
<evidence type="ECO:0000313" key="5">
    <source>
        <dbReference type="EMBL" id="KAJ6217123.1"/>
    </source>
</evidence>
<sequence>MIKAVIVLGLVAIASAQVLRISPHLFGSSSPAQLQVIHLGNGGAVAPIGRIQAVPVAIRPVQPIQLQLQPVPIRPVQVQPIQVRPIAIQAAPAPAKEEAPQPYGFAFDSEDEFGTKIGRQESGNEQGVITGSYTLSDANGISRIVTYVADDDGFRATVKTNEPGTLTSNPADVSIESTASARK</sequence>
<evidence type="ECO:0000256" key="1">
    <source>
        <dbReference type="ARBA" id="ARBA00022460"/>
    </source>
</evidence>
<evidence type="ECO:0000256" key="3">
    <source>
        <dbReference type="SAM" id="MobiDB-lite"/>
    </source>
</evidence>
<evidence type="ECO:0000256" key="2">
    <source>
        <dbReference type="PROSITE-ProRule" id="PRU00497"/>
    </source>
</evidence>
<dbReference type="InterPro" id="IPR000618">
    <property type="entry name" value="Insect_cuticle"/>
</dbReference>
<dbReference type="OMA" id="WAQITTI"/>
<feature type="signal peptide" evidence="4">
    <location>
        <begin position="1"/>
        <end position="16"/>
    </location>
</feature>
<dbReference type="InterPro" id="IPR050468">
    <property type="entry name" value="Cuticle_Struct_Prot"/>
</dbReference>
<proteinExistence type="predicted"/>
<feature type="chain" id="PRO_5040166816" evidence="4">
    <location>
        <begin position="17"/>
        <end position="183"/>
    </location>
</feature>
<organism evidence="5 6">
    <name type="scientific">Blomia tropicalis</name>
    <name type="common">Mite</name>
    <dbReference type="NCBI Taxonomy" id="40697"/>
    <lineage>
        <taxon>Eukaryota</taxon>
        <taxon>Metazoa</taxon>
        <taxon>Ecdysozoa</taxon>
        <taxon>Arthropoda</taxon>
        <taxon>Chelicerata</taxon>
        <taxon>Arachnida</taxon>
        <taxon>Acari</taxon>
        <taxon>Acariformes</taxon>
        <taxon>Sarcoptiformes</taxon>
        <taxon>Astigmata</taxon>
        <taxon>Glycyphagoidea</taxon>
        <taxon>Echimyopodidae</taxon>
        <taxon>Blomia</taxon>
    </lineage>
</organism>
<keyword evidence="1 2" id="KW-0193">Cuticle</keyword>
<dbReference type="Gene3D" id="3.10.50.10">
    <property type="match status" value="1"/>
</dbReference>
<protein>
    <submittedName>
        <fullName evidence="5">Uncharacterized protein</fullName>
    </submittedName>
</protein>
<dbReference type="AlphaFoldDB" id="A0A9Q0M1S8"/>
<gene>
    <name evidence="5" type="ORF">RDWZM_008280</name>
</gene>
<reference evidence="5" key="1">
    <citation type="submission" date="2022-12" db="EMBL/GenBank/DDBJ databases">
        <title>Genome assemblies of Blomia tropicalis.</title>
        <authorList>
            <person name="Cui Y."/>
        </authorList>
    </citation>
    <scope>NUCLEOTIDE SEQUENCE</scope>
    <source>
        <tissue evidence="5">Adult mites</tissue>
    </source>
</reference>
<dbReference type="PANTHER" id="PTHR10380">
    <property type="entry name" value="CUTICLE PROTEIN"/>
    <property type="match status" value="1"/>
</dbReference>
<keyword evidence="6" id="KW-1185">Reference proteome</keyword>
<dbReference type="EMBL" id="JAPWDV010000003">
    <property type="protein sequence ID" value="KAJ6217123.1"/>
    <property type="molecule type" value="Genomic_DNA"/>
</dbReference>
<dbReference type="InterPro" id="IPR031311">
    <property type="entry name" value="CHIT_BIND_RR_consensus"/>
</dbReference>
<evidence type="ECO:0000313" key="6">
    <source>
        <dbReference type="Proteomes" id="UP001142055"/>
    </source>
</evidence>
<dbReference type="Pfam" id="PF00379">
    <property type="entry name" value="Chitin_bind_4"/>
    <property type="match status" value="1"/>
</dbReference>
<dbReference type="GO" id="GO:0008010">
    <property type="term" value="F:structural constituent of chitin-based larval cuticle"/>
    <property type="evidence" value="ECO:0007669"/>
    <property type="project" value="TreeGrafter"/>
</dbReference>
<dbReference type="InterPro" id="IPR029070">
    <property type="entry name" value="Chitinase_insertion_sf"/>
</dbReference>
<keyword evidence="4" id="KW-0732">Signal</keyword>
<feature type="region of interest" description="Disordered" evidence="3">
    <location>
        <begin position="159"/>
        <end position="183"/>
    </location>
</feature>
<name>A0A9Q0M1S8_BLOTA</name>
<comment type="caution">
    <text evidence="5">The sequence shown here is derived from an EMBL/GenBank/DDBJ whole genome shotgun (WGS) entry which is preliminary data.</text>
</comment>
<dbReference type="OrthoDB" id="6381807at2759"/>
<accession>A0A9Q0M1S8</accession>
<evidence type="ECO:0000256" key="4">
    <source>
        <dbReference type="SAM" id="SignalP"/>
    </source>
</evidence>
<dbReference type="PROSITE" id="PS51155">
    <property type="entry name" value="CHIT_BIND_RR_2"/>
    <property type="match status" value="1"/>
</dbReference>
<dbReference type="PROSITE" id="PS00233">
    <property type="entry name" value="CHIT_BIND_RR_1"/>
    <property type="match status" value="1"/>
</dbReference>